<comment type="caution">
    <text evidence="2">The sequence shown here is derived from an EMBL/GenBank/DDBJ whole genome shotgun (WGS) entry which is preliminary data.</text>
</comment>
<dbReference type="PROSITE" id="PS00018">
    <property type="entry name" value="EF_HAND_1"/>
    <property type="match status" value="1"/>
</dbReference>
<name>A0A8H4W821_9HELO</name>
<dbReference type="AlphaFoldDB" id="A0A8H4W821"/>
<organism evidence="2 3">
    <name type="scientific">Cudoniella acicularis</name>
    <dbReference type="NCBI Taxonomy" id="354080"/>
    <lineage>
        <taxon>Eukaryota</taxon>
        <taxon>Fungi</taxon>
        <taxon>Dikarya</taxon>
        <taxon>Ascomycota</taxon>
        <taxon>Pezizomycotina</taxon>
        <taxon>Leotiomycetes</taxon>
        <taxon>Helotiales</taxon>
        <taxon>Tricladiaceae</taxon>
        <taxon>Cudoniella</taxon>
    </lineage>
</organism>
<feature type="compositionally biased region" description="Polar residues" evidence="1">
    <location>
        <begin position="22"/>
        <end position="41"/>
    </location>
</feature>
<accession>A0A8H4W821</accession>
<sequence>MAPLLHKMNGSPTPHNEGAIATQHTTNNNPSGNQVVSTTRATKYDEDDDQNDDDDDDLISPGDLAEAAILANAEAQQEPERMGAKQHNFSRTHALQGASRHAHHNPHIAHSNTPQYTSFQTGNVHRGNFPQATGLGPVNQLMLQNSQLLQQKFYLVHQNTQLVHENNYLGNQYNYLLRRNHENAQQEAHKRTVADAADGKKGADRIKKERGFILSLSSSA</sequence>
<proteinExistence type="predicted"/>
<reference evidence="2 3" key="1">
    <citation type="submission" date="2020-03" db="EMBL/GenBank/DDBJ databases">
        <title>Draft Genome Sequence of Cudoniella acicularis.</title>
        <authorList>
            <person name="Buettner E."/>
            <person name="Kellner H."/>
        </authorList>
    </citation>
    <scope>NUCLEOTIDE SEQUENCE [LARGE SCALE GENOMIC DNA]</scope>
    <source>
        <strain evidence="2 3">DSM 108380</strain>
    </source>
</reference>
<dbReference type="Proteomes" id="UP000566819">
    <property type="component" value="Unassembled WGS sequence"/>
</dbReference>
<dbReference type="InterPro" id="IPR018247">
    <property type="entry name" value="EF_Hand_1_Ca_BS"/>
</dbReference>
<feature type="compositionally biased region" description="Acidic residues" evidence="1">
    <location>
        <begin position="45"/>
        <end position="58"/>
    </location>
</feature>
<gene>
    <name evidence="2" type="ORF">G7Y89_g747</name>
</gene>
<protein>
    <submittedName>
        <fullName evidence="2">Uncharacterized protein</fullName>
    </submittedName>
</protein>
<evidence type="ECO:0000313" key="2">
    <source>
        <dbReference type="EMBL" id="KAF4637347.1"/>
    </source>
</evidence>
<dbReference type="EMBL" id="JAAMPI010000026">
    <property type="protein sequence ID" value="KAF4637347.1"/>
    <property type="molecule type" value="Genomic_DNA"/>
</dbReference>
<evidence type="ECO:0000256" key="1">
    <source>
        <dbReference type="SAM" id="MobiDB-lite"/>
    </source>
</evidence>
<keyword evidence="3" id="KW-1185">Reference proteome</keyword>
<evidence type="ECO:0000313" key="3">
    <source>
        <dbReference type="Proteomes" id="UP000566819"/>
    </source>
</evidence>
<feature type="region of interest" description="Disordered" evidence="1">
    <location>
        <begin position="1"/>
        <end position="60"/>
    </location>
</feature>